<accession>A0A9X3BX01</accession>
<proteinExistence type="predicted"/>
<evidence type="ECO:0000313" key="1">
    <source>
        <dbReference type="EMBL" id="MCV9926380.1"/>
    </source>
</evidence>
<dbReference type="EMBL" id="JAOZEW010000001">
    <property type="protein sequence ID" value="MCV9926380.1"/>
    <property type="molecule type" value="Genomic_DNA"/>
</dbReference>
<evidence type="ECO:0000313" key="2">
    <source>
        <dbReference type="Proteomes" id="UP001151079"/>
    </source>
</evidence>
<name>A0A9X3BX01_9FLAO</name>
<keyword evidence="2" id="KW-1185">Reference proteome</keyword>
<protein>
    <submittedName>
        <fullName evidence="1">Uncharacterized protein</fullName>
    </submittedName>
</protein>
<dbReference type="Gene3D" id="2.30.110.10">
    <property type="entry name" value="Electron Transport, Fmn-binding Protein, Chain A"/>
    <property type="match status" value="1"/>
</dbReference>
<gene>
    <name evidence="1" type="ORF">OIU83_01855</name>
</gene>
<dbReference type="SUPFAM" id="SSF50475">
    <property type="entry name" value="FMN-binding split barrel"/>
    <property type="match status" value="1"/>
</dbReference>
<dbReference type="RefSeq" id="WP_264204578.1">
    <property type="nucleotide sequence ID" value="NZ_JAOZEW010000001.1"/>
</dbReference>
<dbReference type="AlphaFoldDB" id="A0A9X3BX01"/>
<sequence length="65" mass="7678">MSISNQNVDPIQFFHGKSVDRPADWSIFSLEPIRIEFLSFEQTRFYKRILFGKIGQSWETTVLQP</sequence>
<organism evidence="1 2">
    <name type="scientific">Flavobacterium shii</name>
    <dbReference type="NCBI Taxonomy" id="2987687"/>
    <lineage>
        <taxon>Bacteria</taxon>
        <taxon>Pseudomonadati</taxon>
        <taxon>Bacteroidota</taxon>
        <taxon>Flavobacteriia</taxon>
        <taxon>Flavobacteriales</taxon>
        <taxon>Flavobacteriaceae</taxon>
        <taxon>Flavobacterium</taxon>
    </lineage>
</organism>
<dbReference type="InterPro" id="IPR012349">
    <property type="entry name" value="Split_barrel_FMN-bd"/>
</dbReference>
<reference evidence="1" key="1">
    <citation type="submission" date="2022-10" db="EMBL/GenBank/DDBJ databases">
        <title>Two novel species of Flavobacterium.</title>
        <authorList>
            <person name="Liu Q."/>
            <person name="Xin Y.-H."/>
        </authorList>
    </citation>
    <scope>NUCLEOTIDE SEQUENCE</scope>
    <source>
        <strain evidence="1">LS1R49</strain>
    </source>
</reference>
<dbReference type="Proteomes" id="UP001151079">
    <property type="component" value="Unassembled WGS sequence"/>
</dbReference>
<comment type="caution">
    <text evidence="1">The sequence shown here is derived from an EMBL/GenBank/DDBJ whole genome shotgun (WGS) entry which is preliminary data.</text>
</comment>